<evidence type="ECO:0000256" key="6">
    <source>
        <dbReference type="ARBA" id="ARBA00022792"/>
    </source>
</evidence>
<evidence type="ECO:0000313" key="12">
    <source>
        <dbReference type="Proteomes" id="UP001152320"/>
    </source>
</evidence>
<evidence type="ECO:0000313" key="11">
    <source>
        <dbReference type="EMBL" id="KAJ8037129.1"/>
    </source>
</evidence>
<evidence type="ECO:0000256" key="8">
    <source>
        <dbReference type="ARBA" id="ARBA00023128"/>
    </source>
</evidence>
<dbReference type="GO" id="GO:0005743">
    <property type="term" value="C:mitochondrial inner membrane"/>
    <property type="evidence" value="ECO:0007669"/>
    <property type="project" value="UniProtKB-SubCell"/>
</dbReference>
<evidence type="ECO:0000256" key="5">
    <source>
        <dbReference type="ARBA" id="ARBA00022781"/>
    </source>
</evidence>
<dbReference type="SUPFAM" id="SSF161065">
    <property type="entry name" value="ATP synthase D chain-like"/>
    <property type="match status" value="1"/>
</dbReference>
<evidence type="ECO:0000256" key="7">
    <source>
        <dbReference type="ARBA" id="ARBA00023065"/>
    </source>
</evidence>
<name>A0A9Q1C2X8_HOLLE</name>
<dbReference type="EMBL" id="JAIZAY010000008">
    <property type="protein sequence ID" value="KAJ8037129.1"/>
    <property type="molecule type" value="Genomic_DNA"/>
</dbReference>
<comment type="function">
    <text evidence="10">Mitochondrial membrane ATP synthase (F(1)F(0) ATP synthase or Complex V) produces ATP from ADP in the presence of a proton gradient across the membrane which is generated by electron transport complexes of the respiratory chain. F-type ATPases consist of two structural domains, F(1) - containing the extramembraneous catalytic core, and F(0) - containing the membrane proton channel, linked together by a central stalk and a peripheral stalk. During catalysis, ATP synthesis in the catalytic domain of F(1) is coupled via a rotary mechanism of the central stalk subunits to proton translocation.</text>
</comment>
<dbReference type="Pfam" id="PF05873">
    <property type="entry name" value="Mt_ATP-synt_D"/>
    <property type="match status" value="1"/>
</dbReference>
<evidence type="ECO:0000256" key="10">
    <source>
        <dbReference type="PIRNR" id="PIRNR005514"/>
    </source>
</evidence>
<dbReference type="GO" id="GO:0015986">
    <property type="term" value="P:proton motive force-driven ATP synthesis"/>
    <property type="evidence" value="ECO:0007669"/>
    <property type="project" value="UniProtKB-UniRule"/>
</dbReference>
<sequence length="161" mass="18805">MAARRVGRKVIDWAAFAERVPANQKSQFNALKSKADALKTKINTVPEKPLAINWDMYKQSVPVAGLVDKFQKEYDALKVPYPKDTATVKVNAQEKEMDQDVAKFVAESNKRIKEYEAKIEALNNMVPFEDMTVEEYEDMYPELKERKKKYPYWPHFPVWEL</sequence>
<gene>
    <name evidence="11" type="ORF">HOLleu_17872</name>
</gene>
<evidence type="ECO:0000256" key="4">
    <source>
        <dbReference type="ARBA" id="ARBA00022547"/>
    </source>
</evidence>
<dbReference type="OrthoDB" id="35799at2759"/>
<keyword evidence="6 10" id="KW-0999">Mitochondrion inner membrane</keyword>
<keyword evidence="8 10" id="KW-0496">Mitochondrion</keyword>
<dbReference type="InterPro" id="IPR036228">
    <property type="entry name" value="ATP_synth_F0_dsu_sf_mt"/>
</dbReference>
<keyword evidence="4" id="KW-0138">CF(0)</keyword>
<reference evidence="11" key="1">
    <citation type="submission" date="2021-10" db="EMBL/GenBank/DDBJ databases">
        <title>Tropical sea cucumber genome reveals ecological adaptation and Cuvierian tubules defense mechanism.</title>
        <authorList>
            <person name="Chen T."/>
        </authorList>
    </citation>
    <scope>NUCLEOTIDE SEQUENCE</scope>
    <source>
        <strain evidence="11">Nanhai2018</strain>
        <tissue evidence="11">Muscle</tissue>
    </source>
</reference>
<protein>
    <recommendedName>
        <fullName evidence="10">ATP synthase subunit d, mitochondrial</fullName>
    </recommendedName>
</protein>
<dbReference type="Gene3D" id="6.10.280.70">
    <property type="match status" value="1"/>
</dbReference>
<dbReference type="PANTHER" id="PTHR12700">
    <property type="entry name" value="ATP SYNTHASE SUBUNIT D, MITOCHONDRIAL"/>
    <property type="match status" value="1"/>
</dbReference>
<dbReference type="InterPro" id="IPR008689">
    <property type="entry name" value="ATP_synth_F0_dsu_mt"/>
</dbReference>
<dbReference type="AlphaFoldDB" id="A0A9Q1C2X8"/>
<evidence type="ECO:0000256" key="9">
    <source>
        <dbReference type="ARBA" id="ARBA00023136"/>
    </source>
</evidence>
<comment type="similarity">
    <text evidence="2 10">Belongs to the ATPase d subunit family.</text>
</comment>
<keyword evidence="9 10" id="KW-0472">Membrane</keyword>
<evidence type="ECO:0000256" key="1">
    <source>
        <dbReference type="ARBA" id="ARBA00004273"/>
    </source>
</evidence>
<dbReference type="PIRSF" id="PIRSF005514">
    <property type="entry name" value="ATPase_F0_D_mt"/>
    <property type="match status" value="1"/>
</dbReference>
<dbReference type="GO" id="GO:0015078">
    <property type="term" value="F:proton transmembrane transporter activity"/>
    <property type="evidence" value="ECO:0007669"/>
    <property type="project" value="InterPro"/>
</dbReference>
<organism evidence="11 12">
    <name type="scientific">Holothuria leucospilota</name>
    <name type="common">Black long sea cucumber</name>
    <name type="synonym">Mertensiothuria leucospilota</name>
    <dbReference type="NCBI Taxonomy" id="206669"/>
    <lineage>
        <taxon>Eukaryota</taxon>
        <taxon>Metazoa</taxon>
        <taxon>Echinodermata</taxon>
        <taxon>Eleutherozoa</taxon>
        <taxon>Echinozoa</taxon>
        <taxon>Holothuroidea</taxon>
        <taxon>Aspidochirotacea</taxon>
        <taxon>Aspidochirotida</taxon>
        <taxon>Holothuriidae</taxon>
        <taxon>Holothuria</taxon>
    </lineage>
</organism>
<keyword evidence="3 10" id="KW-0813">Transport</keyword>
<keyword evidence="7 10" id="KW-0406">Ion transport</keyword>
<dbReference type="Proteomes" id="UP001152320">
    <property type="component" value="Chromosome 8"/>
</dbReference>
<accession>A0A9Q1C2X8</accession>
<evidence type="ECO:0000256" key="3">
    <source>
        <dbReference type="ARBA" id="ARBA00022448"/>
    </source>
</evidence>
<dbReference type="GO" id="GO:0045259">
    <property type="term" value="C:proton-transporting ATP synthase complex"/>
    <property type="evidence" value="ECO:0007669"/>
    <property type="project" value="UniProtKB-KW"/>
</dbReference>
<keyword evidence="5 10" id="KW-0375">Hydrogen ion transport</keyword>
<comment type="caution">
    <text evidence="11">The sequence shown here is derived from an EMBL/GenBank/DDBJ whole genome shotgun (WGS) entry which is preliminary data.</text>
</comment>
<evidence type="ECO:0000256" key="2">
    <source>
        <dbReference type="ARBA" id="ARBA00006842"/>
    </source>
</evidence>
<keyword evidence="12" id="KW-1185">Reference proteome</keyword>
<comment type="subcellular location">
    <subcellularLocation>
        <location evidence="1 10">Mitochondrion inner membrane</location>
    </subcellularLocation>
</comment>
<proteinExistence type="inferred from homology"/>